<reference evidence="1" key="1">
    <citation type="submission" date="2018-05" db="EMBL/GenBank/DDBJ databases">
        <authorList>
            <person name="Lanie J.A."/>
            <person name="Ng W.-L."/>
            <person name="Kazmierczak K.M."/>
            <person name="Andrzejewski T.M."/>
            <person name="Davidsen T.M."/>
            <person name="Wayne K.J."/>
            <person name="Tettelin H."/>
            <person name="Glass J.I."/>
            <person name="Rusch D."/>
            <person name="Podicherti R."/>
            <person name="Tsui H.-C.T."/>
            <person name="Winkler M.E."/>
        </authorList>
    </citation>
    <scope>NUCLEOTIDE SEQUENCE</scope>
</reference>
<name>A0A381NFG6_9ZZZZ</name>
<sequence>VVNTLILSTNLGKTAISKLSNDELEMVYKTGIKLKNRWSNS</sequence>
<protein>
    <submittedName>
        <fullName evidence="1">Uncharacterized protein</fullName>
    </submittedName>
</protein>
<feature type="non-terminal residue" evidence="1">
    <location>
        <position position="1"/>
    </location>
</feature>
<gene>
    <name evidence="1" type="ORF">METZ01_LOCUS5127</name>
</gene>
<organism evidence="1">
    <name type="scientific">marine metagenome</name>
    <dbReference type="NCBI Taxonomy" id="408172"/>
    <lineage>
        <taxon>unclassified sequences</taxon>
        <taxon>metagenomes</taxon>
        <taxon>ecological metagenomes</taxon>
    </lineage>
</organism>
<evidence type="ECO:0000313" key="1">
    <source>
        <dbReference type="EMBL" id="SUZ52273.1"/>
    </source>
</evidence>
<proteinExistence type="predicted"/>
<dbReference type="EMBL" id="UINC01000266">
    <property type="protein sequence ID" value="SUZ52273.1"/>
    <property type="molecule type" value="Genomic_DNA"/>
</dbReference>
<dbReference type="AlphaFoldDB" id="A0A381NFG6"/>
<accession>A0A381NFG6</accession>